<organism evidence="2 3">
    <name type="scientific">Spirulina subsalsa FACHB-351</name>
    <dbReference type="NCBI Taxonomy" id="234711"/>
    <lineage>
        <taxon>Bacteria</taxon>
        <taxon>Bacillati</taxon>
        <taxon>Cyanobacteriota</taxon>
        <taxon>Cyanophyceae</taxon>
        <taxon>Spirulinales</taxon>
        <taxon>Spirulinaceae</taxon>
        <taxon>Spirulina</taxon>
    </lineage>
</organism>
<dbReference type="Proteomes" id="UP001526426">
    <property type="component" value="Unassembled WGS sequence"/>
</dbReference>
<evidence type="ECO:0000313" key="3">
    <source>
        <dbReference type="Proteomes" id="UP001526426"/>
    </source>
</evidence>
<gene>
    <name evidence="2" type="ORF">K4A83_05020</name>
</gene>
<dbReference type="EMBL" id="JAIHOM010000017">
    <property type="protein sequence ID" value="MCW6035634.1"/>
    <property type="molecule type" value="Genomic_DNA"/>
</dbReference>
<dbReference type="InterPro" id="IPR012296">
    <property type="entry name" value="Nuclease_put_TT1808"/>
</dbReference>
<protein>
    <submittedName>
        <fullName evidence="2">Uma2 family endonuclease</fullName>
    </submittedName>
</protein>
<dbReference type="PANTHER" id="PTHR36558:SF1">
    <property type="entry name" value="RESTRICTION ENDONUCLEASE DOMAIN-CONTAINING PROTEIN-RELATED"/>
    <property type="match status" value="1"/>
</dbReference>
<accession>A0ABT3L3F0</accession>
<evidence type="ECO:0000313" key="2">
    <source>
        <dbReference type="EMBL" id="MCW6035634.1"/>
    </source>
</evidence>
<sequence length="197" mass="22616">MIAALDPIPMPPQEYLEWEEKQPLKYEYLEGKVYAMTGGTIPHNDLAVNLTTLLKNHLRGRGCKVQMADAKVGISEQGPFHYPDVMVSCDERDRRATRVLYHPCLIIEVLSPSTEAFDRGRKFQNYRQIAELQEYILVSADQITVECFHRNDQGIWELYTYTEGESVAFRSVGWEGVITEIYEDVVLEGGQRDGRIQ</sequence>
<keyword evidence="2" id="KW-0255">Endonuclease</keyword>
<dbReference type="Pfam" id="PF05685">
    <property type="entry name" value="Uma2"/>
    <property type="match status" value="1"/>
</dbReference>
<dbReference type="PANTHER" id="PTHR36558">
    <property type="entry name" value="GLR1098 PROTEIN"/>
    <property type="match status" value="1"/>
</dbReference>
<dbReference type="CDD" id="cd06260">
    <property type="entry name" value="DUF820-like"/>
    <property type="match status" value="1"/>
</dbReference>
<keyword evidence="2" id="KW-0540">Nuclease</keyword>
<name>A0ABT3L3F0_9CYAN</name>
<keyword evidence="2" id="KW-0378">Hydrolase</keyword>
<dbReference type="Gene3D" id="3.90.1570.10">
    <property type="entry name" value="tt1808, chain A"/>
    <property type="match status" value="1"/>
</dbReference>
<dbReference type="GO" id="GO:0004519">
    <property type="term" value="F:endonuclease activity"/>
    <property type="evidence" value="ECO:0007669"/>
    <property type="project" value="UniProtKB-KW"/>
</dbReference>
<evidence type="ECO:0000259" key="1">
    <source>
        <dbReference type="Pfam" id="PF05685"/>
    </source>
</evidence>
<feature type="domain" description="Putative restriction endonuclease" evidence="1">
    <location>
        <begin position="13"/>
        <end position="167"/>
    </location>
</feature>
<comment type="caution">
    <text evidence="2">The sequence shown here is derived from an EMBL/GenBank/DDBJ whole genome shotgun (WGS) entry which is preliminary data.</text>
</comment>
<dbReference type="RefSeq" id="WP_265263343.1">
    <property type="nucleotide sequence ID" value="NZ_JAIHOM010000017.1"/>
</dbReference>
<proteinExistence type="predicted"/>
<keyword evidence="3" id="KW-1185">Reference proteome</keyword>
<dbReference type="SUPFAM" id="SSF52980">
    <property type="entry name" value="Restriction endonuclease-like"/>
    <property type="match status" value="1"/>
</dbReference>
<reference evidence="2 3" key="1">
    <citation type="submission" date="2021-08" db="EMBL/GenBank/DDBJ databases">
        <title>Draft genome sequence of Spirulina subsalsa with high tolerance to salinity and hype-accumulation of phycocyanin.</title>
        <authorList>
            <person name="Pei H."/>
            <person name="Jiang L."/>
        </authorList>
    </citation>
    <scope>NUCLEOTIDE SEQUENCE [LARGE SCALE GENOMIC DNA]</scope>
    <source>
        <strain evidence="2 3">FACHB-351</strain>
    </source>
</reference>
<dbReference type="InterPro" id="IPR011335">
    <property type="entry name" value="Restrct_endonuc-II-like"/>
</dbReference>
<dbReference type="InterPro" id="IPR008538">
    <property type="entry name" value="Uma2"/>
</dbReference>